<accession>A0A182UP72</accession>
<keyword evidence="3" id="KW-1185">Reference proteome</keyword>
<name>A0A182UP72_ANOME</name>
<organism evidence="2 3">
    <name type="scientific">Anopheles merus</name>
    <name type="common">Mosquito</name>
    <dbReference type="NCBI Taxonomy" id="30066"/>
    <lineage>
        <taxon>Eukaryota</taxon>
        <taxon>Metazoa</taxon>
        <taxon>Ecdysozoa</taxon>
        <taxon>Arthropoda</taxon>
        <taxon>Hexapoda</taxon>
        <taxon>Insecta</taxon>
        <taxon>Pterygota</taxon>
        <taxon>Neoptera</taxon>
        <taxon>Endopterygota</taxon>
        <taxon>Diptera</taxon>
        <taxon>Nematocera</taxon>
        <taxon>Culicoidea</taxon>
        <taxon>Culicidae</taxon>
        <taxon>Anophelinae</taxon>
        <taxon>Anopheles</taxon>
    </lineage>
</organism>
<evidence type="ECO:0000313" key="2">
    <source>
        <dbReference type="EnsemblMetazoa" id="AMEM001267-PA"/>
    </source>
</evidence>
<feature type="region of interest" description="Disordered" evidence="1">
    <location>
        <begin position="14"/>
        <end position="33"/>
    </location>
</feature>
<feature type="compositionally biased region" description="Basic and acidic residues" evidence="1">
    <location>
        <begin position="16"/>
        <end position="25"/>
    </location>
</feature>
<dbReference type="EnsemblMetazoa" id="AMEM001267-RA">
    <property type="protein sequence ID" value="AMEM001267-PA"/>
    <property type="gene ID" value="AMEM001267"/>
</dbReference>
<dbReference type="AlphaFoldDB" id="A0A182UP72"/>
<sequence length="139" mass="15364">MKTVSVPAVKVIPTTSHREGGKDRNGVCQNGSRRGFGTRTEIIDMPIIWLKYLATPISSQWASMPNAFRSSTSRSNRARAGHVFEHIPTTDSHSICGWATWPYSIRSTMIATVRSCARREISPSSHSRNVVSSVSMSGW</sequence>
<dbReference type="VEuPathDB" id="VectorBase:AMEM001267"/>
<evidence type="ECO:0000256" key="1">
    <source>
        <dbReference type="SAM" id="MobiDB-lite"/>
    </source>
</evidence>
<dbReference type="Proteomes" id="UP000075903">
    <property type="component" value="Unassembled WGS sequence"/>
</dbReference>
<evidence type="ECO:0000313" key="3">
    <source>
        <dbReference type="Proteomes" id="UP000075903"/>
    </source>
</evidence>
<reference evidence="2" key="1">
    <citation type="submission" date="2020-05" db="UniProtKB">
        <authorList>
            <consortium name="EnsemblMetazoa"/>
        </authorList>
    </citation>
    <scope>IDENTIFICATION</scope>
    <source>
        <strain evidence="2">MAF</strain>
    </source>
</reference>
<proteinExistence type="predicted"/>
<protein>
    <submittedName>
        <fullName evidence="2">Uncharacterized protein</fullName>
    </submittedName>
</protein>